<proteinExistence type="predicted"/>
<dbReference type="EMBL" id="JABANO010025800">
    <property type="protein sequence ID" value="KAF4719628.1"/>
    <property type="molecule type" value="Genomic_DNA"/>
</dbReference>
<keyword evidence="2" id="KW-1185">Reference proteome</keyword>
<reference evidence="1 2" key="1">
    <citation type="submission" date="2020-04" db="EMBL/GenBank/DDBJ databases">
        <title>Perkinsus olseni comparative genomics.</title>
        <authorList>
            <person name="Bogema D.R."/>
        </authorList>
    </citation>
    <scope>NUCLEOTIDE SEQUENCE [LARGE SCALE GENOMIC DNA]</scope>
    <source>
        <strain evidence="1 2">ATCC PRA-207</strain>
    </source>
</reference>
<comment type="caution">
    <text evidence="1">The sequence shown here is derived from an EMBL/GenBank/DDBJ whole genome shotgun (WGS) entry which is preliminary data.</text>
</comment>
<gene>
    <name evidence="1" type="ORF">FOZ63_000100</name>
</gene>
<dbReference type="Proteomes" id="UP000553632">
    <property type="component" value="Unassembled WGS sequence"/>
</dbReference>
<protein>
    <submittedName>
        <fullName evidence="1">Uncharacterized protein</fullName>
    </submittedName>
</protein>
<feature type="non-terminal residue" evidence="1">
    <location>
        <position position="142"/>
    </location>
</feature>
<evidence type="ECO:0000313" key="1">
    <source>
        <dbReference type="EMBL" id="KAF4719628.1"/>
    </source>
</evidence>
<evidence type="ECO:0000313" key="2">
    <source>
        <dbReference type="Proteomes" id="UP000553632"/>
    </source>
</evidence>
<organism evidence="1 2">
    <name type="scientific">Perkinsus olseni</name>
    <name type="common">Perkinsus atlanticus</name>
    <dbReference type="NCBI Taxonomy" id="32597"/>
    <lineage>
        <taxon>Eukaryota</taxon>
        <taxon>Sar</taxon>
        <taxon>Alveolata</taxon>
        <taxon>Perkinsozoa</taxon>
        <taxon>Perkinsea</taxon>
        <taxon>Perkinsida</taxon>
        <taxon>Perkinsidae</taxon>
        <taxon>Perkinsus</taxon>
    </lineage>
</organism>
<accession>A0A7J6RFS4</accession>
<dbReference type="AlphaFoldDB" id="A0A7J6RFS4"/>
<name>A0A7J6RFS4_PEROL</name>
<sequence length="142" mass="15640">GSNTYTSSFGCPVSDCARGLSRLGCGNTSSREDDHPVRHEDKPVRHDPVYKDYNTCCHDDDIKRVCYFCGRMYDSRELYPDCCYDGPDKDAATRTFCIAVFRYGQHRQSLPGSALKGRKSAFVLLARAGGTIGTGSVRPADA</sequence>